<dbReference type="Proteomes" id="UP001347796">
    <property type="component" value="Unassembled WGS sequence"/>
</dbReference>
<name>A0AAN8J5M1_PATCE</name>
<organism evidence="1 2">
    <name type="scientific">Patella caerulea</name>
    <name type="common">Rayed Mediterranean limpet</name>
    <dbReference type="NCBI Taxonomy" id="87958"/>
    <lineage>
        <taxon>Eukaryota</taxon>
        <taxon>Metazoa</taxon>
        <taxon>Spiralia</taxon>
        <taxon>Lophotrochozoa</taxon>
        <taxon>Mollusca</taxon>
        <taxon>Gastropoda</taxon>
        <taxon>Patellogastropoda</taxon>
        <taxon>Patelloidea</taxon>
        <taxon>Patellidae</taxon>
        <taxon>Patella</taxon>
    </lineage>
</organism>
<keyword evidence="2" id="KW-1185">Reference proteome</keyword>
<comment type="caution">
    <text evidence="1">The sequence shown here is derived from an EMBL/GenBank/DDBJ whole genome shotgun (WGS) entry which is preliminary data.</text>
</comment>
<gene>
    <name evidence="1" type="ORF">SNE40_018521</name>
</gene>
<reference evidence="1 2" key="1">
    <citation type="submission" date="2024-01" db="EMBL/GenBank/DDBJ databases">
        <title>The genome of the rayed Mediterranean limpet Patella caerulea (Linnaeus, 1758).</title>
        <authorList>
            <person name="Anh-Thu Weber A."/>
            <person name="Halstead-Nussloch G."/>
        </authorList>
    </citation>
    <scope>NUCLEOTIDE SEQUENCE [LARGE SCALE GENOMIC DNA]</scope>
    <source>
        <strain evidence="1">AATW-2023a</strain>
        <tissue evidence="1">Whole specimen</tissue>
    </source>
</reference>
<accession>A0AAN8J5M1</accession>
<dbReference type="EMBL" id="JAZGQO010000014">
    <property type="protein sequence ID" value="KAK6170032.1"/>
    <property type="molecule type" value="Genomic_DNA"/>
</dbReference>
<sequence>MGMNNTGTRKVRIETMNRFTVIVWLVCVEVCLATDFYIDINEETEKTSTINTRFTPGKCNYRIGGGKVFSVRYNRRFVYPDSKYTCLHFHCTKTGDVKLMYRISGCSFNNTCLKFGETVIDDQCQAWTCAIDYRAWITTNILHMGVFIDRMKTKCLLDGKCVERGVLVYDETKCLSKRCTVYGRPLGRWTLGHIQYWRPHVADCKVNDKCYKSRSVFTIGCTSYKCKNEIIKQAKVLPDGRIYKAYNTAGGIGFVMKKCKQFNTGDCIDEGQITKFGRCIEYTCMKNGTNVVTKEGCPNAMTKGCGPLNDVISPLACVQLRCQKAGNRYAYQTTSEGCYNGAKCINVDETGFDQRSNCVKICKKLVLNGMISYKFVGDCIEETVGL</sequence>
<dbReference type="AlphaFoldDB" id="A0AAN8J5M1"/>
<evidence type="ECO:0000313" key="1">
    <source>
        <dbReference type="EMBL" id="KAK6170032.1"/>
    </source>
</evidence>
<proteinExistence type="predicted"/>
<evidence type="ECO:0000313" key="2">
    <source>
        <dbReference type="Proteomes" id="UP001347796"/>
    </source>
</evidence>
<protein>
    <submittedName>
        <fullName evidence="1">Uncharacterized protein</fullName>
    </submittedName>
</protein>